<gene>
    <name evidence="1" type="ORF">EVAR_44058_1</name>
</gene>
<dbReference type="Proteomes" id="UP000299102">
    <property type="component" value="Unassembled WGS sequence"/>
</dbReference>
<evidence type="ECO:0000313" key="1">
    <source>
        <dbReference type="EMBL" id="GBP57242.1"/>
    </source>
</evidence>
<name>A0A4C1X2P4_EUMVA</name>
<evidence type="ECO:0000313" key="2">
    <source>
        <dbReference type="Proteomes" id="UP000299102"/>
    </source>
</evidence>
<dbReference type="EMBL" id="BGZK01000712">
    <property type="protein sequence ID" value="GBP57242.1"/>
    <property type="molecule type" value="Genomic_DNA"/>
</dbReference>
<keyword evidence="2" id="KW-1185">Reference proteome</keyword>
<comment type="caution">
    <text evidence="1">The sequence shown here is derived from an EMBL/GenBank/DDBJ whole genome shotgun (WGS) entry which is preliminary data.</text>
</comment>
<accession>A0A4C1X2P4</accession>
<sequence>MQTDLQFYAPFVWGEHNAYTASSVSPLSYNAPDIVAARSKQNNFMSASAQAALQAAQAISNSAGAALVAGAGAALQPANGGTEIQRLGPRADSALSELNARQTTAGGF</sequence>
<protein>
    <submittedName>
        <fullName evidence="1">Uncharacterized protein</fullName>
    </submittedName>
</protein>
<dbReference type="AlphaFoldDB" id="A0A4C1X2P4"/>
<reference evidence="1 2" key="1">
    <citation type="journal article" date="2019" name="Commun. Biol.">
        <title>The bagworm genome reveals a unique fibroin gene that provides high tensile strength.</title>
        <authorList>
            <person name="Kono N."/>
            <person name="Nakamura H."/>
            <person name="Ohtoshi R."/>
            <person name="Tomita M."/>
            <person name="Numata K."/>
            <person name="Arakawa K."/>
        </authorList>
    </citation>
    <scope>NUCLEOTIDE SEQUENCE [LARGE SCALE GENOMIC DNA]</scope>
</reference>
<organism evidence="1 2">
    <name type="scientific">Eumeta variegata</name>
    <name type="common">Bagworm moth</name>
    <name type="synonym">Eumeta japonica</name>
    <dbReference type="NCBI Taxonomy" id="151549"/>
    <lineage>
        <taxon>Eukaryota</taxon>
        <taxon>Metazoa</taxon>
        <taxon>Ecdysozoa</taxon>
        <taxon>Arthropoda</taxon>
        <taxon>Hexapoda</taxon>
        <taxon>Insecta</taxon>
        <taxon>Pterygota</taxon>
        <taxon>Neoptera</taxon>
        <taxon>Endopterygota</taxon>
        <taxon>Lepidoptera</taxon>
        <taxon>Glossata</taxon>
        <taxon>Ditrysia</taxon>
        <taxon>Tineoidea</taxon>
        <taxon>Psychidae</taxon>
        <taxon>Oiketicinae</taxon>
        <taxon>Eumeta</taxon>
    </lineage>
</organism>
<proteinExistence type="predicted"/>